<accession>A0A921KY92</accession>
<dbReference type="EMBL" id="DYVT01000127">
    <property type="protein sequence ID" value="HJF68843.1"/>
    <property type="molecule type" value="Genomic_DNA"/>
</dbReference>
<dbReference type="Proteomes" id="UP000706163">
    <property type="component" value="Unassembled WGS sequence"/>
</dbReference>
<gene>
    <name evidence="2" type="ORF">K8V85_11065</name>
</gene>
<dbReference type="PIRSF" id="PIRSF021292">
    <property type="entry name" value="Competence_ComGD"/>
    <property type="match status" value="1"/>
</dbReference>
<dbReference type="NCBIfam" id="NF040982">
    <property type="entry name" value="ComGD"/>
    <property type="match status" value="1"/>
</dbReference>
<sequence length="146" mass="17280">MRLLQAKPAFSYLELIIVMLILSTMLYLQFNNKIQSSSFYSTDNQIKQLITEIQYLKSKAIKEEQSIVLIFRPHSNSIKIIDAQHNMYQPLLIKNGTNHPYTNLKYITFDKDGHNHQFGSLYVQLNHAMYKIIFHIEKGRIRYEKL</sequence>
<protein>
    <submittedName>
        <fullName evidence="2">Competence protein</fullName>
    </submittedName>
</protein>
<name>A0A921KY92_9STAP</name>
<evidence type="ECO:0000256" key="1">
    <source>
        <dbReference type="SAM" id="Phobius"/>
    </source>
</evidence>
<dbReference type="RefSeq" id="WP_278676174.1">
    <property type="nucleotide sequence ID" value="NZ_DYVT01000127.1"/>
</dbReference>
<evidence type="ECO:0000313" key="3">
    <source>
        <dbReference type="Proteomes" id="UP000706163"/>
    </source>
</evidence>
<reference evidence="2" key="1">
    <citation type="journal article" date="2021" name="PeerJ">
        <title>Extensive microbial diversity within the chicken gut microbiome revealed by metagenomics and culture.</title>
        <authorList>
            <person name="Gilroy R."/>
            <person name="Ravi A."/>
            <person name="Getino M."/>
            <person name="Pursley I."/>
            <person name="Horton D.L."/>
            <person name="Alikhan N.F."/>
            <person name="Baker D."/>
            <person name="Gharbi K."/>
            <person name="Hall N."/>
            <person name="Watson M."/>
            <person name="Adriaenssens E.M."/>
            <person name="Foster-Nyarko E."/>
            <person name="Jarju S."/>
            <person name="Secka A."/>
            <person name="Antonio M."/>
            <person name="Oren A."/>
            <person name="Chaudhuri R.R."/>
            <person name="La Ragione R."/>
            <person name="Hildebrand F."/>
            <person name="Pallen M.J."/>
        </authorList>
    </citation>
    <scope>NUCLEOTIDE SEQUENCE</scope>
    <source>
        <strain evidence="2">CHK149-3286</strain>
    </source>
</reference>
<comment type="caution">
    <text evidence="2">The sequence shown here is derived from an EMBL/GenBank/DDBJ whole genome shotgun (WGS) entry which is preliminary data.</text>
</comment>
<keyword evidence="1" id="KW-0812">Transmembrane</keyword>
<proteinExistence type="predicted"/>
<organism evidence="2 3">
    <name type="scientific">Staphylococcus kloosii</name>
    <dbReference type="NCBI Taxonomy" id="29384"/>
    <lineage>
        <taxon>Bacteria</taxon>
        <taxon>Bacillati</taxon>
        <taxon>Bacillota</taxon>
        <taxon>Bacilli</taxon>
        <taxon>Bacillales</taxon>
        <taxon>Staphylococcaceae</taxon>
        <taxon>Staphylococcus</taxon>
    </lineage>
</organism>
<keyword evidence="1" id="KW-1133">Transmembrane helix</keyword>
<keyword evidence="1" id="KW-0472">Membrane</keyword>
<feature type="transmembrane region" description="Helical" evidence="1">
    <location>
        <begin position="12"/>
        <end position="30"/>
    </location>
</feature>
<dbReference type="AlphaFoldDB" id="A0A921KY92"/>
<evidence type="ECO:0000313" key="2">
    <source>
        <dbReference type="EMBL" id="HJF68843.1"/>
    </source>
</evidence>
<reference evidence="2" key="2">
    <citation type="submission" date="2021-09" db="EMBL/GenBank/DDBJ databases">
        <authorList>
            <person name="Gilroy R."/>
        </authorList>
    </citation>
    <scope>NUCLEOTIDE SEQUENCE</scope>
    <source>
        <strain evidence="2">CHK149-3286</strain>
    </source>
</reference>
<dbReference type="InterPro" id="IPR016785">
    <property type="entry name" value="ComGD"/>
</dbReference>
<dbReference type="GO" id="GO:0030420">
    <property type="term" value="P:establishment of competence for transformation"/>
    <property type="evidence" value="ECO:0007669"/>
    <property type="project" value="InterPro"/>
</dbReference>